<dbReference type="Gene3D" id="3.40.50.300">
    <property type="entry name" value="P-loop containing nucleotide triphosphate hydrolases"/>
    <property type="match status" value="2"/>
</dbReference>
<proteinExistence type="inferred from homology"/>
<evidence type="ECO:0000259" key="5">
    <source>
        <dbReference type="SMART" id="SM00382"/>
    </source>
</evidence>
<evidence type="ECO:0000256" key="3">
    <source>
        <dbReference type="ARBA" id="ARBA00022840"/>
    </source>
</evidence>
<dbReference type="InterPro" id="IPR012332">
    <property type="entry name" value="Autotransporter_pectin_lyase_C"/>
</dbReference>
<dbReference type="PANTHER" id="PTHR43392:SF2">
    <property type="entry name" value="AAA-TYPE ATPASE FAMILY PROTEIN _ ANKYRIN REPEAT FAMILY PROTEIN"/>
    <property type="match status" value="1"/>
</dbReference>
<feature type="domain" description="AAA+ ATPase" evidence="5">
    <location>
        <begin position="655"/>
        <end position="794"/>
    </location>
</feature>
<dbReference type="InterPro" id="IPR050773">
    <property type="entry name" value="CbxX/CfxQ_RuBisCO_ESX"/>
</dbReference>
<evidence type="ECO:0000313" key="7">
    <source>
        <dbReference type="Proteomes" id="UP000000214"/>
    </source>
</evidence>
<keyword evidence="3" id="KW-0067">ATP-binding</keyword>
<evidence type="ECO:0000313" key="6">
    <source>
        <dbReference type="EMBL" id="AFV88186.1"/>
    </source>
</evidence>
<dbReference type="SUPFAM" id="SSF51126">
    <property type="entry name" value="Pectin lyase-like"/>
    <property type="match status" value="1"/>
</dbReference>
<feature type="region of interest" description="Disordered" evidence="4">
    <location>
        <begin position="568"/>
        <end position="616"/>
    </location>
</feature>
<accession>K7RPD7</accession>
<dbReference type="KEGG" id="pbo:PACID_03370"/>
<dbReference type="Gene3D" id="2.160.20.20">
    <property type="match status" value="1"/>
</dbReference>
<dbReference type="SMART" id="SM00382">
    <property type="entry name" value="AAA"/>
    <property type="match status" value="2"/>
</dbReference>
<gene>
    <name evidence="6" type="ordered locus">PACID_03370</name>
</gene>
<sequence>MVSTIRVGSGFMKKNLVDAITTSAAGDTLLLDPGVYPFPNGFTLKSVTLRGIGEPGSVILDTLLDITGQAVLANLTVRAPAFKNALIIRQGAHAWLDSVDIIAEPASDKVGVWVPGGVLEATSCRILRARANRSQDTIQCALKADASAQIHLTRTSCPEAQVWILGASTADLSHFSAGQLYLEGGSRATSRDLITLGNSLRQRQIVVSGESTCDLVRLHTTQGPVEAYCDDGFLRLALHTTGDPLQRASLPVYVDGKSAVDAPESTAHIVPPASQEPQDPQPYQPKTVTWPAGADWDTVVQTLRVEDTLLLEEGEHTIPNGVLLQFDILGKGRPDKIVLSVQGLTVEDKASHSLSNLTLEGVPECNPLNIQDGGEATLSAVTVRNGAGTTVYSVSVEGGRLHADGCQIECLGCTADGAAQLSGCDVDTLQIDSGEVTMTGCRVLTDGTNNSTTLTGGKLTATDSDVGILVADGGAAELSACEAGVLYALGGGSITSDDEVRHTNVPGLLDCVADEGATVAINRLICTDDEISLKAGGTLSINQITGSGQGTVDLGDDADVHLPDWIQRRDLDGTPLPTTRTASDHQDRPVPAGGDDDVQDSSGQLAQPASGPDDPMAAIEALTGLASVKTQIRRFLRTVEFNQQREAQGHHGVEMTLHSLFLGSPGTGKTTVARLLGKALARAGAINSDVFVEVGQEDLVSPNIGETPQKTRAVLESALGGVLFIDEAYSLYQEAGSGGYGPQAVDTILKFMEDHRSDIMVIFAGYTDKMADFLSMNPGLRSRVTNTFEFEDYTPDEIAQIGLSMLADDGWSVNAELYSSVMKRKYARASDHSNGRWIRNRNQELIGVVIDRYAESGGDVSAILDEDLHTFSGGDAASRADSVDELLGELDAMIGLAPVKAFVRDLVVQVQADQRLARAGRPASQPSYHMVFEGNPGTGKTTVAAIVAKLFGALGILEKPTVKTVERRDLVGAWVGHTEQQTGRAIDEAMGGVLFVDEAYQLAVEGFERDFGKQAIETLLTALENKRSSFVAIFAGYTEQMERFLDQNPGLRSRIPHTIVFPDYSPEEVGRIVVARITADWSVNEELLGDVASSRYAALEERDRSNGRWARTFAEQLELAHKRWIVQHPDAAELTRIPDEVIQGLM</sequence>
<dbReference type="Proteomes" id="UP000000214">
    <property type="component" value="Chromosome"/>
</dbReference>
<dbReference type="CDD" id="cd00009">
    <property type="entry name" value="AAA"/>
    <property type="match status" value="2"/>
</dbReference>
<dbReference type="InterPro" id="IPR003593">
    <property type="entry name" value="AAA+_ATPase"/>
</dbReference>
<keyword evidence="2" id="KW-0547">Nucleotide-binding</keyword>
<dbReference type="PRINTS" id="PR00819">
    <property type="entry name" value="CBXCFQXSUPER"/>
</dbReference>
<name>K7RPD7_ACIA4</name>
<dbReference type="PANTHER" id="PTHR43392">
    <property type="entry name" value="AAA-TYPE ATPASE FAMILY PROTEIN / ANKYRIN REPEAT FAMILY PROTEIN"/>
    <property type="match status" value="1"/>
</dbReference>
<dbReference type="STRING" id="1171373.PACID_03370"/>
<dbReference type="FunFam" id="3.40.50.300:FF:000216">
    <property type="entry name" value="Type VII secretion ATPase EccA"/>
    <property type="match status" value="2"/>
</dbReference>
<protein>
    <submittedName>
        <fullName evidence="6">Stage V sporulation protein K</fullName>
    </submittedName>
</protein>
<evidence type="ECO:0000256" key="2">
    <source>
        <dbReference type="ARBA" id="ARBA00022741"/>
    </source>
</evidence>
<comment type="similarity">
    <text evidence="1">Belongs to the CbxX/CfxQ family.</text>
</comment>
<dbReference type="Pfam" id="PF00004">
    <property type="entry name" value="AAA"/>
    <property type="match status" value="2"/>
</dbReference>
<dbReference type="InterPro" id="IPR000641">
    <property type="entry name" value="CbxX/CfxQ"/>
</dbReference>
<dbReference type="GO" id="GO:0005524">
    <property type="term" value="F:ATP binding"/>
    <property type="evidence" value="ECO:0007669"/>
    <property type="project" value="UniProtKB-KW"/>
</dbReference>
<dbReference type="HOGENOM" id="CLU_008749_2_0_11"/>
<reference evidence="6 7" key="1">
    <citation type="journal article" date="2012" name="BMC Genomics">
        <title>The genome sequence of Propionibacterium acidipropionici provides insights into its biotechnological and industrial potential.</title>
        <authorList>
            <person name="Parizzi L.P."/>
            <person name="Grassi M.C."/>
            <person name="Llerena L.A."/>
            <person name="Carazzolle M.F."/>
            <person name="Queiroz V.L."/>
            <person name="Lunardi I."/>
            <person name="Zeidler A.F."/>
            <person name="Teixeira P.J."/>
            <person name="Mieczkowski P."/>
            <person name="Rincones J."/>
            <person name="Pereira G.A."/>
        </authorList>
    </citation>
    <scope>NUCLEOTIDE SEQUENCE [LARGE SCALE GENOMIC DNA]</scope>
    <source>
        <strain evidence="7">ATCC 4875 / DSM 20272 / JCM 6432 / NBRC 12425 / NCIMB 8070</strain>
    </source>
</reference>
<dbReference type="InterPro" id="IPR011050">
    <property type="entry name" value="Pectin_lyase_fold/virulence"/>
</dbReference>
<evidence type="ECO:0000256" key="4">
    <source>
        <dbReference type="SAM" id="MobiDB-lite"/>
    </source>
</evidence>
<dbReference type="InterPro" id="IPR027417">
    <property type="entry name" value="P-loop_NTPase"/>
</dbReference>
<dbReference type="GO" id="GO:0016887">
    <property type="term" value="F:ATP hydrolysis activity"/>
    <property type="evidence" value="ECO:0007669"/>
    <property type="project" value="InterPro"/>
</dbReference>
<dbReference type="SUPFAM" id="SSF52540">
    <property type="entry name" value="P-loop containing nucleoside triphosphate hydrolases"/>
    <property type="match status" value="2"/>
</dbReference>
<organism evidence="6 7">
    <name type="scientific">Acidipropionibacterium acidipropionici (strain ATCC 4875 / DSM 20272 / JCM 6432 / NBRC 12425 / NCIMB 8070 / 4)</name>
    <name type="common">Propionibacterium acidipropionici</name>
    <dbReference type="NCBI Taxonomy" id="1171373"/>
    <lineage>
        <taxon>Bacteria</taxon>
        <taxon>Bacillati</taxon>
        <taxon>Actinomycetota</taxon>
        <taxon>Actinomycetes</taxon>
        <taxon>Propionibacteriales</taxon>
        <taxon>Propionibacteriaceae</taxon>
        <taxon>Acidipropionibacterium</taxon>
    </lineage>
</organism>
<dbReference type="eggNOG" id="COG0464">
    <property type="taxonomic scope" value="Bacteria"/>
</dbReference>
<dbReference type="EMBL" id="CP003493">
    <property type="protein sequence ID" value="AFV88186.1"/>
    <property type="molecule type" value="Genomic_DNA"/>
</dbReference>
<evidence type="ECO:0000256" key="1">
    <source>
        <dbReference type="ARBA" id="ARBA00010378"/>
    </source>
</evidence>
<dbReference type="PATRIC" id="fig|1171373.8.peg.337"/>
<dbReference type="Gene3D" id="1.10.8.60">
    <property type="match status" value="1"/>
</dbReference>
<dbReference type="AlphaFoldDB" id="K7RPD7"/>
<feature type="domain" description="AAA+ ATPase" evidence="5">
    <location>
        <begin position="926"/>
        <end position="1065"/>
    </location>
</feature>
<dbReference type="InterPro" id="IPR003959">
    <property type="entry name" value="ATPase_AAA_core"/>
</dbReference>